<evidence type="ECO:0000256" key="1">
    <source>
        <dbReference type="ARBA" id="ARBA00022448"/>
    </source>
</evidence>
<dbReference type="AlphaFoldDB" id="A0A9D2A8R4"/>
<evidence type="ECO:0000256" key="2">
    <source>
        <dbReference type="ARBA" id="ARBA00022741"/>
    </source>
</evidence>
<dbReference type="PANTHER" id="PTHR42794:SF2">
    <property type="entry name" value="ABC TRANSPORTER ATP-BINDING PROTEIN"/>
    <property type="match status" value="1"/>
</dbReference>
<dbReference type="Proteomes" id="UP000824151">
    <property type="component" value="Unassembled WGS sequence"/>
</dbReference>
<keyword evidence="2" id="KW-0547">Nucleotide-binding</keyword>
<comment type="caution">
    <text evidence="5">The sequence shown here is derived from an EMBL/GenBank/DDBJ whole genome shotgun (WGS) entry which is preliminary data.</text>
</comment>
<sequence>MAGLLTADALRYSYGRTTVLDGVSLDVPAGSVQGLIGPNGSGKTTLLRCLYGALRPHRGSVTLDGVGLTSMSARSISRRIAVVAQESAEEMPLAVEDAVSLGRIPHRGMFARSSHRDREVTEQALERVGLRHMARRSTAELSGGERQRMMIARALAQEPAAMLLDEPTNHLDIGYQHEVLHLVRSIGVTAVVVLHDLNLAARYCDALMLLADGRVRAQGAPAEVLGSDLLEDVYDVGVERHTAEDSTAQLLFRRQTRGSKERV</sequence>
<reference evidence="5" key="1">
    <citation type="journal article" date="2021" name="PeerJ">
        <title>Extensive microbial diversity within the chicken gut microbiome revealed by metagenomics and culture.</title>
        <authorList>
            <person name="Gilroy R."/>
            <person name="Ravi A."/>
            <person name="Getino M."/>
            <person name="Pursley I."/>
            <person name="Horton D.L."/>
            <person name="Alikhan N.F."/>
            <person name="Baker D."/>
            <person name="Gharbi K."/>
            <person name="Hall N."/>
            <person name="Watson M."/>
            <person name="Adriaenssens E.M."/>
            <person name="Foster-Nyarko E."/>
            <person name="Jarju S."/>
            <person name="Secka A."/>
            <person name="Antonio M."/>
            <person name="Oren A."/>
            <person name="Chaudhuri R.R."/>
            <person name="La Ragione R."/>
            <person name="Hildebrand F."/>
            <person name="Pallen M.J."/>
        </authorList>
    </citation>
    <scope>NUCLEOTIDE SEQUENCE</scope>
    <source>
        <strain evidence="5">ChiHejej3B27-3195</strain>
    </source>
</reference>
<dbReference type="GO" id="GO:0005524">
    <property type="term" value="F:ATP binding"/>
    <property type="evidence" value="ECO:0007669"/>
    <property type="project" value="UniProtKB-KW"/>
</dbReference>
<proteinExistence type="predicted"/>
<dbReference type="FunFam" id="3.40.50.300:FF:000134">
    <property type="entry name" value="Iron-enterobactin ABC transporter ATP-binding protein"/>
    <property type="match status" value="1"/>
</dbReference>
<feature type="domain" description="ABC transporter" evidence="4">
    <location>
        <begin position="4"/>
        <end position="237"/>
    </location>
</feature>
<dbReference type="CDD" id="cd03214">
    <property type="entry name" value="ABC_Iron-Siderophores_B12_Hemin"/>
    <property type="match status" value="1"/>
</dbReference>
<dbReference type="PROSITE" id="PS50893">
    <property type="entry name" value="ABC_TRANSPORTER_2"/>
    <property type="match status" value="1"/>
</dbReference>
<reference evidence="5" key="2">
    <citation type="submission" date="2021-04" db="EMBL/GenBank/DDBJ databases">
        <authorList>
            <person name="Gilroy R."/>
        </authorList>
    </citation>
    <scope>NUCLEOTIDE SEQUENCE</scope>
    <source>
        <strain evidence="5">ChiHejej3B27-3195</strain>
    </source>
</reference>
<evidence type="ECO:0000259" key="4">
    <source>
        <dbReference type="PROSITE" id="PS50893"/>
    </source>
</evidence>
<dbReference type="InterPro" id="IPR003593">
    <property type="entry name" value="AAA+_ATPase"/>
</dbReference>
<dbReference type="InterPro" id="IPR003439">
    <property type="entry name" value="ABC_transporter-like_ATP-bd"/>
</dbReference>
<name>A0A9D2A8R4_9MICC</name>
<dbReference type="InterPro" id="IPR027417">
    <property type="entry name" value="P-loop_NTPase"/>
</dbReference>
<dbReference type="Pfam" id="PF00005">
    <property type="entry name" value="ABC_tran"/>
    <property type="match status" value="1"/>
</dbReference>
<dbReference type="SMART" id="SM00382">
    <property type="entry name" value="AAA"/>
    <property type="match status" value="1"/>
</dbReference>
<evidence type="ECO:0000256" key="3">
    <source>
        <dbReference type="ARBA" id="ARBA00022840"/>
    </source>
</evidence>
<dbReference type="SUPFAM" id="SSF52540">
    <property type="entry name" value="P-loop containing nucleoside triphosphate hydrolases"/>
    <property type="match status" value="1"/>
</dbReference>
<dbReference type="PROSITE" id="PS00211">
    <property type="entry name" value="ABC_TRANSPORTER_1"/>
    <property type="match status" value="1"/>
</dbReference>
<dbReference type="InterPro" id="IPR017871">
    <property type="entry name" value="ABC_transporter-like_CS"/>
</dbReference>
<keyword evidence="1" id="KW-0813">Transport</keyword>
<evidence type="ECO:0000313" key="5">
    <source>
        <dbReference type="EMBL" id="HIX00761.1"/>
    </source>
</evidence>
<dbReference type="Gene3D" id="3.40.50.300">
    <property type="entry name" value="P-loop containing nucleotide triphosphate hydrolases"/>
    <property type="match status" value="1"/>
</dbReference>
<organism evidence="5 6">
    <name type="scientific">Candidatus Nesterenkonia stercoripullorum</name>
    <dbReference type="NCBI Taxonomy" id="2838701"/>
    <lineage>
        <taxon>Bacteria</taxon>
        <taxon>Bacillati</taxon>
        <taxon>Actinomycetota</taxon>
        <taxon>Actinomycetes</taxon>
        <taxon>Micrococcales</taxon>
        <taxon>Micrococcaceae</taxon>
        <taxon>Nesterenkonia</taxon>
    </lineage>
</organism>
<keyword evidence="3 5" id="KW-0067">ATP-binding</keyword>
<dbReference type="EMBL" id="DXGD01000429">
    <property type="protein sequence ID" value="HIX00761.1"/>
    <property type="molecule type" value="Genomic_DNA"/>
</dbReference>
<gene>
    <name evidence="5" type="ORF">H9871_11550</name>
</gene>
<dbReference type="PANTHER" id="PTHR42794">
    <property type="entry name" value="HEMIN IMPORT ATP-BINDING PROTEIN HMUV"/>
    <property type="match status" value="1"/>
</dbReference>
<protein>
    <submittedName>
        <fullName evidence="5">ABC transporter ATP-binding protein</fullName>
    </submittedName>
</protein>
<evidence type="ECO:0000313" key="6">
    <source>
        <dbReference type="Proteomes" id="UP000824151"/>
    </source>
</evidence>
<accession>A0A9D2A8R4</accession>
<dbReference type="GO" id="GO:0016887">
    <property type="term" value="F:ATP hydrolysis activity"/>
    <property type="evidence" value="ECO:0007669"/>
    <property type="project" value="InterPro"/>
</dbReference>